<keyword evidence="1" id="KW-0472">Membrane</keyword>
<keyword evidence="3" id="KW-1185">Reference proteome</keyword>
<reference evidence="2 3" key="1">
    <citation type="submission" date="2013-12" db="EMBL/GenBank/DDBJ databases">
        <authorList>
            <person name="Cubeta M."/>
            <person name="Pakala S."/>
            <person name="Fedorova N."/>
            <person name="Thomas E."/>
            <person name="Dean R."/>
            <person name="Jabaji S."/>
            <person name="Neate S."/>
            <person name="Toda T."/>
            <person name="Tavantzis S."/>
            <person name="Vilgalys R."/>
            <person name="Bharathan N."/>
            <person name="Pakala S."/>
            <person name="Losada L.S."/>
            <person name="Zafar N."/>
            <person name="Nierman W."/>
        </authorList>
    </citation>
    <scope>NUCLEOTIDE SEQUENCE [LARGE SCALE GENOMIC DNA]</scope>
    <source>
        <strain evidence="2 3">123E</strain>
    </source>
</reference>
<dbReference type="EMBL" id="AZST01000030">
    <property type="protein sequence ID" value="KEP54351.1"/>
    <property type="molecule type" value="Genomic_DNA"/>
</dbReference>
<keyword evidence="1" id="KW-1133">Transmembrane helix</keyword>
<dbReference type="OrthoDB" id="3216950at2759"/>
<gene>
    <name evidence="2" type="ORF">V565_018260</name>
</gene>
<evidence type="ECO:0000256" key="1">
    <source>
        <dbReference type="SAM" id="Phobius"/>
    </source>
</evidence>
<proteinExistence type="predicted"/>
<evidence type="ECO:0000313" key="3">
    <source>
        <dbReference type="Proteomes" id="UP000027456"/>
    </source>
</evidence>
<name>A0A074S4P6_9AGAM</name>
<dbReference type="Proteomes" id="UP000027456">
    <property type="component" value="Unassembled WGS sequence"/>
</dbReference>
<sequence length="166" mass="17858">MSAEWAIAVMLSLRQELLLGDTLPADLERVGILLSEPQTLVLSERTVQGPPERKPHAWLAVLGLFNRPPSSLWSSALVFRYKLKGLSTYSYIMVAISLAVLSAVAGALIRSVQAAPSPTITHVDEFVRRDAEAPPFVKRAASCTFPSPPKTSSLSAPITVTGTFDG</sequence>
<feature type="non-terminal residue" evidence="2">
    <location>
        <position position="166"/>
    </location>
</feature>
<evidence type="ECO:0000313" key="2">
    <source>
        <dbReference type="EMBL" id="KEP54351.1"/>
    </source>
</evidence>
<protein>
    <submittedName>
        <fullName evidence="2">Putative transmembrane protein</fullName>
    </submittedName>
</protein>
<comment type="caution">
    <text evidence="2">The sequence shown here is derived from an EMBL/GenBank/DDBJ whole genome shotgun (WGS) entry which is preliminary data.</text>
</comment>
<accession>A0A074S4P6</accession>
<keyword evidence="1 2" id="KW-0812">Transmembrane</keyword>
<feature type="transmembrane region" description="Helical" evidence="1">
    <location>
        <begin position="89"/>
        <end position="109"/>
    </location>
</feature>
<dbReference type="AlphaFoldDB" id="A0A074S4P6"/>
<organism evidence="2 3">
    <name type="scientific">Rhizoctonia solani 123E</name>
    <dbReference type="NCBI Taxonomy" id="1423351"/>
    <lineage>
        <taxon>Eukaryota</taxon>
        <taxon>Fungi</taxon>
        <taxon>Dikarya</taxon>
        <taxon>Basidiomycota</taxon>
        <taxon>Agaricomycotina</taxon>
        <taxon>Agaricomycetes</taxon>
        <taxon>Cantharellales</taxon>
        <taxon>Ceratobasidiaceae</taxon>
        <taxon>Rhizoctonia</taxon>
    </lineage>
</organism>
<dbReference type="HOGENOM" id="CLU_1606675_0_0_1"/>